<dbReference type="AlphaFoldDB" id="A0A2V1DZ55"/>
<evidence type="ECO:0008006" key="3">
    <source>
        <dbReference type="Google" id="ProtNLM"/>
    </source>
</evidence>
<dbReference type="EMBL" id="KZ805329">
    <property type="protein sequence ID" value="PVI03633.1"/>
    <property type="molecule type" value="Genomic_DNA"/>
</dbReference>
<proteinExistence type="predicted"/>
<dbReference type="PANTHER" id="PTHR46082:SF6">
    <property type="entry name" value="AAA+ ATPASE DOMAIN-CONTAINING PROTEIN-RELATED"/>
    <property type="match status" value="1"/>
</dbReference>
<organism evidence="1 2">
    <name type="scientific">Periconia macrospinosa</name>
    <dbReference type="NCBI Taxonomy" id="97972"/>
    <lineage>
        <taxon>Eukaryota</taxon>
        <taxon>Fungi</taxon>
        <taxon>Dikarya</taxon>
        <taxon>Ascomycota</taxon>
        <taxon>Pezizomycotina</taxon>
        <taxon>Dothideomycetes</taxon>
        <taxon>Pleosporomycetidae</taxon>
        <taxon>Pleosporales</taxon>
        <taxon>Massarineae</taxon>
        <taxon>Periconiaceae</taxon>
        <taxon>Periconia</taxon>
    </lineage>
</organism>
<dbReference type="InterPro" id="IPR027417">
    <property type="entry name" value="P-loop_NTPase"/>
</dbReference>
<name>A0A2V1DZ55_9PLEO</name>
<evidence type="ECO:0000313" key="2">
    <source>
        <dbReference type="Proteomes" id="UP000244855"/>
    </source>
</evidence>
<dbReference type="PANTHER" id="PTHR46082">
    <property type="entry name" value="ATP/GTP-BINDING PROTEIN-RELATED"/>
    <property type="match status" value="1"/>
</dbReference>
<reference evidence="1 2" key="1">
    <citation type="journal article" date="2018" name="Sci. Rep.">
        <title>Comparative genomics provides insights into the lifestyle and reveals functional heterogeneity of dark septate endophytic fungi.</title>
        <authorList>
            <person name="Knapp D.G."/>
            <person name="Nemeth J.B."/>
            <person name="Barry K."/>
            <person name="Hainaut M."/>
            <person name="Henrissat B."/>
            <person name="Johnson J."/>
            <person name="Kuo A."/>
            <person name="Lim J.H.P."/>
            <person name="Lipzen A."/>
            <person name="Nolan M."/>
            <person name="Ohm R.A."/>
            <person name="Tamas L."/>
            <person name="Grigoriev I.V."/>
            <person name="Spatafora J.W."/>
            <person name="Nagy L.G."/>
            <person name="Kovacs G.M."/>
        </authorList>
    </citation>
    <scope>NUCLEOTIDE SEQUENCE [LARGE SCALE GENOMIC DNA]</scope>
    <source>
        <strain evidence="1 2">DSE2036</strain>
    </source>
</reference>
<dbReference type="STRING" id="97972.A0A2V1DZ55"/>
<keyword evidence="2" id="KW-1185">Reference proteome</keyword>
<dbReference type="OrthoDB" id="1658288at2759"/>
<evidence type="ECO:0000313" key="1">
    <source>
        <dbReference type="EMBL" id="PVI03633.1"/>
    </source>
</evidence>
<accession>A0A2V1DZ55</accession>
<dbReference type="Proteomes" id="UP000244855">
    <property type="component" value="Unassembled WGS sequence"/>
</dbReference>
<dbReference type="Gene3D" id="3.40.50.300">
    <property type="entry name" value="P-loop containing nucleotide triphosphate hydrolases"/>
    <property type="match status" value="1"/>
</dbReference>
<gene>
    <name evidence="1" type="ORF">DM02DRAFT_640492</name>
</gene>
<dbReference type="SUPFAM" id="SSF52540">
    <property type="entry name" value="P-loop containing nucleoside triphosphate hydrolases"/>
    <property type="match status" value="1"/>
</dbReference>
<dbReference type="InterPro" id="IPR053137">
    <property type="entry name" value="NLR-like"/>
</dbReference>
<protein>
    <recommendedName>
        <fullName evidence="3">NB-ARC domain-containing protein</fullName>
    </recommendedName>
</protein>
<sequence>MSHEIGTRIYATKLPSHDRQDSNIPELVYRWLSNKANGRWLLIVDGADDSYVFNIRLGIGSEDTSVGGGTTRTWGDFLPQSSHGAIVITSRSQETAYRLTGSLDDIITVDPMTETHALMLLRRKIGQGHGENHQVDLVRVLDHIPLAITQAAAYINQTPRLTVSLYLQLLHNNDRQRARLLTKDLGDPRRDGAASNSIIATWHSIPEYLVRNNYKREIGATDEFYDDVRVLTDYSLVTVSENEDFKMHQLVQFSTRQWLEIHGHDKAWKETYICVMNAGFPLAFSVEMEACRPME</sequence>